<dbReference type="InterPro" id="IPR025636">
    <property type="entry name" value="DUF4294"/>
</dbReference>
<keyword evidence="4" id="KW-1185">Reference proteome</keyword>
<keyword evidence="2" id="KW-1133">Transmembrane helix</keyword>
<evidence type="ECO:0000313" key="4">
    <source>
        <dbReference type="Proteomes" id="UP000183200"/>
    </source>
</evidence>
<evidence type="ECO:0000256" key="1">
    <source>
        <dbReference type="SAM" id="Coils"/>
    </source>
</evidence>
<keyword evidence="2" id="KW-0472">Membrane</keyword>
<sequence length="242" mass="28707">MYYLRQDDNDLLLKDYLRHEIKLIYYFSLKWKRYKFMKFYRLFFLSIVIITGASAKAQERSSVKVRFPVLGKNDTIRVASTNEDGEMIPWIPLNEVVIYGYRIFKTPEDRAAFNRLRYNVMKVMPYALYAKRRYEQLEKDLAVAEDKKLQKKLVKQCDKEIKDMFNREIKELTISQGQILTKLIDRELGRTTYEIVKETKGGITAFLYQSVARVVGHNLKSKYNPSEERDIESIILSSGFYQ</sequence>
<evidence type="ECO:0000313" key="3">
    <source>
        <dbReference type="EMBL" id="SDM41950.1"/>
    </source>
</evidence>
<protein>
    <recommendedName>
        <fullName evidence="5">DUF4294 domain-containing protein</fullName>
    </recommendedName>
</protein>
<evidence type="ECO:0000256" key="2">
    <source>
        <dbReference type="SAM" id="Phobius"/>
    </source>
</evidence>
<dbReference type="STRING" id="430522.BFS30_04195"/>
<feature type="coiled-coil region" evidence="1">
    <location>
        <begin position="127"/>
        <end position="154"/>
    </location>
</feature>
<keyword evidence="1" id="KW-0175">Coiled coil</keyword>
<dbReference type="Proteomes" id="UP000183200">
    <property type="component" value="Unassembled WGS sequence"/>
</dbReference>
<gene>
    <name evidence="3" type="ORF">SAMN05421820_103776</name>
</gene>
<name>A0A1G9T2S4_9SPHI</name>
<reference evidence="4" key="1">
    <citation type="submission" date="2016-10" db="EMBL/GenBank/DDBJ databases">
        <authorList>
            <person name="Varghese N."/>
            <person name="Submissions S."/>
        </authorList>
    </citation>
    <scope>NUCLEOTIDE SEQUENCE [LARGE SCALE GENOMIC DNA]</scope>
    <source>
        <strain evidence="4">DSM 19110</strain>
    </source>
</reference>
<dbReference type="Pfam" id="PF14127">
    <property type="entry name" value="DUF4294"/>
    <property type="match status" value="1"/>
</dbReference>
<evidence type="ECO:0008006" key="5">
    <source>
        <dbReference type="Google" id="ProtNLM"/>
    </source>
</evidence>
<keyword evidence="2" id="KW-0812">Transmembrane</keyword>
<dbReference type="AlphaFoldDB" id="A0A1G9T2S4"/>
<dbReference type="EMBL" id="FNGY01000003">
    <property type="protein sequence ID" value="SDM41950.1"/>
    <property type="molecule type" value="Genomic_DNA"/>
</dbReference>
<feature type="transmembrane region" description="Helical" evidence="2">
    <location>
        <begin position="39"/>
        <end position="57"/>
    </location>
</feature>
<proteinExistence type="predicted"/>
<accession>A0A1G9T2S4</accession>
<organism evidence="3 4">
    <name type="scientific">Pedobacter steynii</name>
    <dbReference type="NCBI Taxonomy" id="430522"/>
    <lineage>
        <taxon>Bacteria</taxon>
        <taxon>Pseudomonadati</taxon>
        <taxon>Bacteroidota</taxon>
        <taxon>Sphingobacteriia</taxon>
        <taxon>Sphingobacteriales</taxon>
        <taxon>Sphingobacteriaceae</taxon>
        <taxon>Pedobacter</taxon>
    </lineage>
</organism>